<dbReference type="Proteomes" id="UP000704712">
    <property type="component" value="Unassembled WGS sequence"/>
</dbReference>
<evidence type="ECO:0000313" key="5">
    <source>
        <dbReference type="EMBL" id="KAF4132085.1"/>
    </source>
</evidence>
<gene>
    <name evidence="4" type="ORF">GN244_ATG17423</name>
    <name evidence="6" type="ORF">GN958_ATG14817</name>
    <name evidence="5" type="ORF">GN958_ATG18718</name>
</gene>
<evidence type="ECO:0000313" key="4">
    <source>
        <dbReference type="EMBL" id="KAF4030795.1"/>
    </source>
</evidence>
<feature type="signal peptide" evidence="3">
    <location>
        <begin position="1"/>
        <end position="19"/>
    </location>
</feature>
<keyword evidence="2" id="KW-0472">Membrane</keyword>
<sequence>MKFTVFIATSMIIASATQAGNPQNAILLSASAQDDKTEIAPLTSFTNVPTPAPTKYSDPAGTYPTTAPMESTDTTHPEDRSSGSTPGIVGVAYSSEGTVGVAYATTRADYETEKSSNNDANSSATVPIVVVGCLVGVLGIVAAAVIVRKRKGAAAEDGETNYSNGMLTPAAVKVEEAYANTIPTPAAGEAGEVEYSNAIHTPVATV</sequence>
<accession>A0A833SSI1</accession>
<name>A0A833SSI1_PHYIN</name>
<evidence type="ECO:0000313" key="7">
    <source>
        <dbReference type="Proteomes" id="UP000602510"/>
    </source>
</evidence>
<dbReference type="Proteomes" id="UP000602510">
    <property type="component" value="Unassembled WGS sequence"/>
</dbReference>
<evidence type="ECO:0000256" key="1">
    <source>
        <dbReference type="SAM" id="MobiDB-lite"/>
    </source>
</evidence>
<keyword evidence="7" id="KW-1185">Reference proteome</keyword>
<protein>
    <submittedName>
        <fullName evidence="4">Uncharacterized protein</fullName>
    </submittedName>
</protein>
<dbReference type="EMBL" id="WSZM01000641">
    <property type="protein sequence ID" value="KAF4030795.1"/>
    <property type="molecule type" value="Genomic_DNA"/>
</dbReference>
<feature type="region of interest" description="Disordered" evidence="1">
    <location>
        <begin position="43"/>
        <end position="87"/>
    </location>
</feature>
<reference evidence="4" key="1">
    <citation type="submission" date="2020-04" db="EMBL/GenBank/DDBJ databases">
        <title>Hybrid Assembly of Korean Phytophthora infestans isolates.</title>
        <authorList>
            <person name="Prokchorchik M."/>
            <person name="Lee Y."/>
            <person name="Seo J."/>
            <person name="Cho J.-H."/>
            <person name="Park Y.-E."/>
            <person name="Jang D.-C."/>
            <person name="Im J.-S."/>
            <person name="Choi J.-G."/>
            <person name="Park H.-J."/>
            <person name="Lee G.-B."/>
            <person name="Lee Y.-G."/>
            <person name="Hong S.-Y."/>
            <person name="Cho K."/>
            <person name="Sohn K.H."/>
        </authorList>
    </citation>
    <scope>NUCLEOTIDE SEQUENCE</scope>
    <source>
        <strain evidence="4">KR_1_A1</strain>
        <strain evidence="5">KR_2_A2</strain>
    </source>
</reference>
<evidence type="ECO:0000313" key="6">
    <source>
        <dbReference type="EMBL" id="KAF4135990.1"/>
    </source>
</evidence>
<evidence type="ECO:0000256" key="2">
    <source>
        <dbReference type="SAM" id="Phobius"/>
    </source>
</evidence>
<dbReference type="AlphaFoldDB" id="A0A833SSI1"/>
<feature type="chain" id="PRO_5036239651" evidence="3">
    <location>
        <begin position="20"/>
        <end position="206"/>
    </location>
</feature>
<keyword evidence="2" id="KW-0812">Transmembrane</keyword>
<dbReference type="EMBL" id="JAACNO010002623">
    <property type="protein sequence ID" value="KAF4132085.1"/>
    <property type="molecule type" value="Genomic_DNA"/>
</dbReference>
<organism evidence="4 7">
    <name type="scientific">Phytophthora infestans</name>
    <name type="common">Potato late blight agent</name>
    <name type="synonym">Botrytis infestans</name>
    <dbReference type="NCBI Taxonomy" id="4787"/>
    <lineage>
        <taxon>Eukaryota</taxon>
        <taxon>Sar</taxon>
        <taxon>Stramenopiles</taxon>
        <taxon>Oomycota</taxon>
        <taxon>Peronosporomycetes</taxon>
        <taxon>Peronosporales</taxon>
        <taxon>Peronosporaceae</taxon>
        <taxon>Phytophthora</taxon>
    </lineage>
</organism>
<dbReference type="EMBL" id="JAACNO010002029">
    <property type="protein sequence ID" value="KAF4135990.1"/>
    <property type="molecule type" value="Genomic_DNA"/>
</dbReference>
<evidence type="ECO:0000256" key="3">
    <source>
        <dbReference type="SAM" id="SignalP"/>
    </source>
</evidence>
<keyword evidence="2" id="KW-1133">Transmembrane helix</keyword>
<feature type="compositionally biased region" description="Polar residues" evidence="1">
    <location>
        <begin position="63"/>
        <end position="72"/>
    </location>
</feature>
<feature type="transmembrane region" description="Helical" evidence="2">
    <location>
        <begin position="124"/>
        <end position="147"/>
    </location>
</feature>
<comment type="caution">
    <text evidence="4">The sequence shown here is derived from an EMBL/GenBank/DDBJ whole genome shotgun (WGS) entry which is preliminary data.</text>
</comment>
<keyword evidence="3" id="KW-0732">Signal</keyword>
<proteinExistence type="predicted"/>